<dbReference type="InterPro" id="IPR006225">
    <property type="entry name" value="PsdUridine_synth_RluC/D"/>
</dbReference>
<comment type="function">
    <text evidence="2">Responsible for synthesis of pseudouridine from uracil at positions 955, 2504 and 2580 in 23S ribosomal RNA.</text>
</comment>
<organism evidence="10 11">
    <name type="scientific">Thermosipho ferrireducens</name>
    <dbReference type="NCBI Taxonomy" id="2571116"/>
    <lineage>
        <taxon>Bacteria</taxon>
        <taxon>Thermotogati</taxon>
        <taxon>Thermotogota</taxon>
        <taxon>Thermotogae</taxon>
        <taxon>Thermotogales</taxon>
        <taxon>Fervidobacteriaceae</taxon>
        <taxon>Thermosipho</taxon>
    </lineage>
</organism>
<dbReference type="EMBL" id="CP071446">
    <property type="protein sequence ID" value="QTA38676.1"/>
    <property type="molecule type" value="Genomic_DNA"/>
</dbReference>
<evidence type="ECO:0000256" key="2">
    <source>
        <dbReference type="ARBA" id="ARBA00002876"/>
    </source>
</evidence>
<evidence type="ECO:0000256" key="3">
    <source>
        <dbReference type="ARBA" id="ARBA00010876"/>
    </source>
</evidence>
<dbReference type="SUPFAM" id="SSF55174">
    <property type="entry name" value="Alpha-L RNA-binding motif"/>
    <property type="match status" value="1"/>
</dbReference>
<evidence type="ECO:0000256" key="7">
    <source>
        <dbReference type="PROSITE-ProRule" id="PRU00182"/>
    </source>
</evidence>
<protein>
    <recommendedName>
        <fullName evidence="8">Pseudouridine synthase</fullName>
        <ecNumber evidence="8">5.4.99.-</ecNumber>
    </recommendedName>
</protein>
<dbReference type="EC" id="5.4.99.-" evidence="8"/>
<dbReference type="SMART" id="SM00363">
    <property type="entry name" value="S4"/>
    <property type="match status" value="1"/>
</dbReference>
<dbReference type="CDD" id="cd00165">
    <property type="entry name" value="S4"/>
    <property type="match status" value="1"/>
</dbReference>
<dbReference type="InterPro" id="IPR020103">
    <property type="entry name" value="PsdUridine_synth_cat_dom_sf"/>
</dbReference>
<sequence>MKVTEKNYYSRLDKFLRKTHENIPLNAIYKLIRKGFVKVNGKRVKTPSFKLEIGDEVEIFTDISKYNRKTNYKLRPIPMELDVIYEDSNLLIINKKPGIPIHPGKGVHIATIIEGLMYYGNQNNFEPYLVHRLDKHTSGVLIVAKNPEAARKMGKLISNREVEKEYITLVAGKISRSGEIKLSLDNLEAVTYYKPLNLYETELGVFTKLCVKIKTGRKHQIRRHFSLINHPVVGDDLYGKRKLNHEFRRLYGLKRYFLHCKRMAFYFNNKFININTEIPEDLKIVLKKLENK</sequence>
<evidence type="ECO:0000313" key="11">
    <source>
        <dbReference type="Proteomes" id="UP000671862"/>
    </source>
</evidence>
<evidence type="ECO:0000256" key="1">
    <source>
        <dbReference type="ARBA" id="ARBA00000381"/>
    </source>
</evidence>
<dbReference type="PROSITE" id="PS50889">
    <property type="entry name" value="S4"/>
    <property type="match status" value="1"/>
</dbReference>
<dbReference type="InterPro" id="IPR002942">
    <property type="entry name" value="S4_RNA-bd"/>
</dbReference>
<dbReference type="Pfam" id="PF00849">
    <property type="entry name" value="PseudoU_synth_2"/>
    <property type="match status" value="1"/>
</dbReference>
<dbReference type="InterPro" id="IPR006224">
    <property type="entry name" value="PsdUridine_synth_RluA-like_CS"/>
</dbReference>
<keyword evidence="6 8" id="KW-0413">Isomerase</keyword>
<comment type="similarity">
    <text evidence="3 8">Belongs to the pseudouridine synthase RluA family.</text>
</comment>
<dbReference type="Pfam" id="PF01479">
    <property type="entry name" value="S4"/>
    <property type="match status" value="1"/>
</dbReference>
<evidence type="ECO:0000259" key="9">
    <source>
        <dbReference type="SMART" id="SM00363"/>
    </source>
</evidence>
<evidence type="ECO:0000256" key="5">
    <source>
        <dbReference type="ARBA" id="ARBA00022884"/>
    </source>
</evidence>
<comment type="catalytic activity">
    <reaction evidence="1">
        <text>uridine(955/2504/2580) in 23S rRNA = pseudouridine(955/2504/2580) in 23S rRNA</text>
        <dbReference type="Rhea" id="RHEA:42528"/>
        <dbReference type="Rhea" id="RHEA-COMP:10099"/>
        <dbReference type="Rhea" id="RHEA-COMP:10100"/>
        <dbReference type="ChEBI" id="CHEBI:65314"/>
        <dbReference type="ChEBI" id="CHEBI:65315"/>
        <dbReference type="EC" id="5.4.99.24"/>
    </reaction>
</comment>
<comment type="catalytic activity">
    <reaction evidence="8">
        <text>a uridine in RNA = a pseudouridine in RNA</text>
        <dbReference type="Rhea" id="RHEA:48348"/>
        <dbReference type="Rhea" id="RHEA-COMP:12068"/>
        <dbReference type="Rhea" id="RHEA-COMP:12069"/>
        <dbReference type="ChEBI" id="CHEBI:65314"/>
        <dbReference type="ChEBI" id="CHEBI:65315"/>
    </reaction>
</comment>
<dbReference type="NCBIfam" id="TIGR00005">
    <property type="entry name" value="rluA_subfam"/>
    <property type="match status" value="1"/>
</dbReference>
<dbReference type="Gene3D" id="3.30.2350.10">
    <property type="entry name" value="Pseudouridine synthase"/>
    <property type="match status" value="1"/>
</dbReference>
<dbReference type="PROSITE" id="PS01129">
    <property type="entry name" value="PSI_RLU"/>
    <property type="match status" value="1"/>
</dbReference>
<dbReference type="Gene3D" id="3.10.290.10">
    <property type="entry name" value="RNA-binding S4 domain"/>
    <property type="match status" value="1"/>
</dbReference>
<evidence type="ECO:0000313" key="10">
    <source>
        <dbReference type="EMBL" id="QTA38676.1"/>
    </source>
</evidence>
<dbReference type="PANTHER" id="PTHR21600">
    <property type="entry name" value="MITOCHONDRIAL RNA PSEUDOURIDINE SYNTHASE"/>
    <property type="match status" value="1"/>
</dbReference>
<accession>A0ABX7S9T3</accession>
<proteinExistence type="inferred from homology"/>
<name>A0ABX7S9T3_9BACT</name>
<evidence type="ECO:0000256" key="4">
    <source>
        <dbReference type="ARBA" id="ARBA00022552"/>
    </source>
</evidence>
<keyword evidence="4" id="KW-0698">rRNA processing</keyword>
<dbReference type="PANTHER" id="PTHR21600:SF92">
    <property type="entry name" value="RIBOSOMAL LARGE SUBUNIT PSEUDOURIDINE SYNTHASE C"/>
    <property type="match status" value="1"/>
</dbReference>
<dbReference type="RefSeq" id="WP_207567394.1">
    <property type="nucleotide sequence ID" value="NZ_CP071446.1"/>
</dbReference>
<dbReference type="InterPro" id="IPR036986">
    <property type="entry name" value="S4_RNA-bd_sf"/>
</dbReference>
<dbReference type="CDD" id="cd02869">
    <property type="entry name" value="PseudoU_synth_RluA_like"/>
    <property type="match status" value="1"/>
</dbReference>
<keyword evidence="5 7" id="KW-0694">RNA-binding</keyword>
<keyword evidence="11" id="KW-1185">Reference proteome</keyword>
<dbReference type="Proteomes" id="UP000671862">
    <property type="component" value="Chromosome"/>
</dbReference>
<feature type="domain" description="RNA-binding S4" evidence="9">
    <location>
        <begin position="10"/>
        <end position="69"/>
    </location>
</feature>
<evidence type="ECO:0000256" key="8">
    <source>
        <dbReference type="RuleBase" id="RU362028"/>
    </source>
</evidence>
<reference evidence="10 11" key="1">
    <citation type="submission" date="2021-03" db="EMBL/GenBank/DDBJ databases">
        <title>Thermosipho ferrireducens sp.nov., an anaerobic thermophilic iron-reducing bacterium isolated from a deep-sea hydrothermal sulfide deposits.</title>
        <authorList>
            <person name="Zeng X."/>
            <person name="Chen Y."/>
            <person name="Shao Z."/>
        </authorList>
    </citation>
    <scope>NUCLEOTIDE SEQUENCE [LARGE SCALE GENOMIC DNA]</scope>
    <source>
        <strain evidence="10 11">JL129W03</strain>
    </source>
</reference>
<gene>
    <name evidence="10" type="ORF">JYK00_03975</name>
</gene>
<dbReference type="SUPFAM" id="SSF55120">
    <property type="entry name" value="Pseudouridine synthase"/>
    <property type="match status" value="1"/>
</dbReference>
<dbReference type="InterPro" id="IPR006145">
    <property type="entry name" value="PsdUridine_synth_RsuA/RluA"/>
</dbReference>
<dbReference type="InterPro" id="IPR050188">
    <property type="entry name" value="RluA_PseudoU_synthase"/>
</dbReference>
<evidence type="ECO:0000256" key="6">
    <source>
        <dbReference type="ARBA" id="ARBA00023235"/>
    </source>
</evidence>